<name>A0ABU3VUH9_9GAMM</name>
<keyword evidence="10" id="KW-1185">Reference proteome</keyword>
<dbReference type="RefSeq" id="WP_316972789.1">
    <property type="nucleotide sequence ID" value="NZ_JAWIIJ010000002.1"/>
</dbReference>
<evidence type="ECO:0000256" key="1">
    <source>
        <dbReference type="ARBA" id="ARBA00004138"/>
    </source>
</evidence>
<feature type="chain" id="PRO_5047022849" evidence="6">
    <location>
        <begin position="32"/>
        <end position="604"/>
    </location>
</feature>
<dbReference type="PANTHER" id="PTHR45912:SF3">
    <property type="entry name" value="CILIA- AND FLAGELLA-ASSOCIATED PROTEIN 47"/>
    <property type="match status" value="1"/>
</dbReference>
<evidence type="ECO:0000256" key="2">
    <source>
        <dbReference type="ARBA" id="ARBA00004496"/>
    </source>
</evidence>
<feature type="domain" description="DUF6801" evidence="7">
    <location>
        <begin position="39"/>
        <end position="197"/>
    </location>
</feature>
<comment type="subcellular location">
    <subcellularLocation>
        <location evidence="1">Cell projection</location>
        <location evidence="1">Cilium</location>
    </subcellularLocation>
    <subcellularLocation>
        <location evidence="2">Cytoplasm</location>
    </subcellularLocation>
</comment>
<proteinExistence type="predicted"/>
<evidence type="ECO:0000259" key="8">
    <source>
        <dbReference type="Pfam" id="PF22544"/>
    </source>
</evidence>
<dbReference type="Gene3D" id="2.60.40.10">
    <property type="entry name" value="Immunoglobulins"/>
    <property type="match status" value="2"/>
</dbReference>
<dbReference type="NCBIfam" id="NF012200">
    <property type="entry name" value="choice_anch_D"/>
    <property type="match status" value="2"/>
</dbReference>
<dbReference type="InterPro" id="IPR053879">
    <property type="entry name" value="HYDIN_VesB_CFA65-like_Ig"/>
</dbReference>
<feature type="domain" description="HYDIN/VesB/CFA65-like Ig-like" evidence="8">
    <location>
        <begin position="319"/>
        <end position="419"/>
    </location>
</feature>
<protein>
    <submittedName>
        <fullName evidence="9">Choice-of-anchor D domain-containing protein</fullName>
    </submittedName>
</protein>
<reference evidence="9 10" key="1">
    <citation type="submission" date="2023-10" db="EMBL/GenBank/DDBJ databases">
        <title>Characteristics and mechanism of a salt-tolerant marine origin heterotrophic nitrifying- aerobic denitrifying bacteria Marinobacter xestospongiae HN1.</title>
        <authorList>
            <person name="Qi R."/>
        </authorList>
    </citation>
    <scope>NUCLEOTIDE SEQUENCE [LARGE SCALE GENOMIC DNA]</scope>
    <source>
        <strain evidence="9 10">HN1</strain>
    </source>
</reference>
<feature type="domain" description="HYDIN/VesB/CFA65-like Ig-like" evidence="8">
    <location>
        <begin position="211"/>
        <end position="302"/>
    </location>
</feature>
<comment type="caution">
    <text evidence="9">The sequence shown here is derived from an EMBL/GenBank/DDBJ whole genome shotgun (WGS) entry which is preliminary data.</text>
</comment>
<organism evidence="9 10">
    <name type="scientific">Marinobacter xestospongiae</name>
    <dbReference type="NCBI Taxonomy" id="994319"/>
    <lineage>
        <taxon>Bacteria</taxon>
        <taxon>Pseudomonadati</taxon>
        <taxon>Pseudomonadota</taxon>
        <taxon>Gammaproteobacteria</taxon>
        <taxon>Pseudomonadales</taxon>
        <taxon>Marinobacteraceae</taxon>
        <taxon>Marinobacter</taxon>
    </lineage>
</organism>
<dbReference type="InterPro" id="IPR046542">
    <property type="entry name" value="DUF6801"/>
</dbReference>
<dbReference type="Pfam" id="PF22544">
    <property type="entry name" value="HYDIN_VesB_CFA65-like_Ig"/>
    <property type="match status" value="2"/>
</dbReference>
<evidence type="ECO:0000259" key="7">
    <source>
        <dbReference type="Pfam" id="PF20611"/>
    </source>
</evidence>
<evidence type="ECO:0000256" key="3">
    <source>
        <dbReference type="ARBA" id="ARBA00022490"/>
    </source>
</evidence>
<dbReference type="PANTHER" id="PTHR45912">
    <property type="entry name" value="CILIA- AND FLAGELLA-ASSOCIATED PROTEIN 47"/>
    <property type="match status" value="1"/>
</dbReference>
<keyword evidence="3" id="KW-0963">Cytoplasm</keyword>
<accession>A0ABU3VUH9</accession>
<evidence type="ECO:0000313" key="9">
    <source>
        <dbReference type="EMBL" id="MDV2077928.1"/>
    </source>
</evidence>
<dbReference type="InterPro" id="IPR013783">
    <property type="entry name" value="Ig-like_fold"/>
</dbReference>
<keyword evidence="5" id="KW-0966">Cell projection</keyword>
<keyword evidence="4" id="KW-0969">Cilium</keyword>
<gene>
    <name evidence="9" type="ORF">RYS15_04505</name>
</gene>
<evidence type="ECO:0000256" key="6">
    <source>
        <dbReference type="SAM" id="SignalP"/>
    </source>
</evidence>
<evidence type="ECO:0000256" key="4">
    <source>
        <dbReference type="ARBA" id="ARBA00023069"/>
    </source>
</evidence>
<sequence>MNPTNARKRSRLLSSAVASASLMALGSAAYAEPVNLTLEYSCPFPLIGDQPIIAEISADIPAEVKVGEPLGPFQIEALTTVNEDSRLGLKLVGSATIEGVATSTNIITTGAGDRQIVVPLSIPQSPIPDQSGAFTVPATGEAEQQVFDAADVGPGTISVGGLVLDMVARTASGDVAPAPIGEFTADCTQVAGQDNILQNFEVVNDDPVPDPQIEVTPDNLEFGNVQLGLSAEQSVTVANTGGAILGINAITIDGSAASAYMQTNDCTTVAPGESCTVDVTYFPSGEGEQLAELSIQSDDPDNGLVAVPMSGTSVLQPEPEISVDPQSVDFGKIQVGTSASTDITVSNVGDEVLYINGVSLDGAASSDFLQTHDCAMLTQDQACTITVTYTAPAAGISTANLVIESDDPDAGVVDVALQGEGDSGSSGTVDFLLDLEGATTINANGSSLPLNGSIDAVLELATGLFTADLTIAPTEGTFQISRLFRRLTATAEVTFEQVGDTTGQLANSVLSSESQMYVQVPEVTTRLFGFKIPLGGGSECRTMDPVTIAMQTPDGETFEPLTGGNLTGTYDLPPLENCGLLTDVLNLFMAGSGNTIDLELTPNL</sequence>
<dbReference type="Pfam" id="PF20611">
    <property type="entry name" value="DUF6801"/>
    <property type="match status" value="1"/>
</dbReference>
<evidence type="ECO:0000256" key="5">
    <source>
        <dbReference type="ARBA" id="ARBA00023273"/>
    </source>
</evidence>
<feature type="signal peptide" evidence="6">
    <location>
        <begin position="1"/>
        <end position="31"/>
    </location>
</feature>
<dbReference type="EMBL" id="JAWIIJ010000002">
    <property type="protein sequence ID" value="MDV2077928.1"/>
    <property type="molecule type" value="Genomic_DNA"/>
</dbReference>
<keyword evidence="6" id="KW-0732">Signal</keyword>
<evidence type="ECO:0000313" key="10">
    <source>
        <dbReference type="Proteomes" id="UP001269819"/>
    </source>
</evidence>
<dbReference type="Proteomes" id="UP001269819">
    <property type="component" value="Unassembled WGS sequence"/>
</dbReference>